<keyword evidence="1" id="KW-1133">Transmembrane helix</keyword>
<accession>A0A7J3WAU2</accession>
<feature type="transmembrane region" description="Helical" evidence="1">
    <location>
        <begin position="105"/>
        <end position="126"/>
    </location>
</feature>
<dbReference type="GO" id="GO:0140359">
    <property type="term" value="F:ABC-type transporter activity"/>
    <property type="evidence" value="ECO:0007669"/>
    <property type="project" value="InterPro"/>
</dbReference>
<dbReference type="PANTHER" id="PTHR37305:SF1">
    <property type="entry name" value="MEMBRANE PROTEIN"/>
    <property type="match status" value="1"/>
</dbReference>
<dbReference type="GO" id="GO:0005886">
    <property type="term" value="C:plasma membrane"/>
    <property type="evidence" value="ECO:0007669"/>
    <property type="project" value="UniProtKB-SubCell"/>
</dbReference>
<proteinExistence type="predicted"/>
<feature type="transmembrane region" description="Helical" evidence="1">
    <location>
        <begin position="177"/>
        <end position="200"/>
    </location>
</feature>
<feature type="transmembrane region" description="Helical" evidence="1">
    <location>
        <begin position="24"/>
        <end position="43"/>
    </location>
</feature>
<evidence type="ECO:0000256" key="1">
    <source>
        <dbReference type="SAM" id="Phobius"/>
    </source>
</evidence>
<name>A0A7J3WAU2_CALS0</name>
<protein>
    <submittedName>
        <fullName evidence="3">ABC transporter permease</fullName>
    </submittedName>
</protein>
<dbReference type="PANTHER" id="PTHR37305">
    <property type="entry name" value="INTEGRAL MEMBRANE PROTEIN-RELATED"/>
    <property type="match status" value="1"/>
</dbReference>
<dbReference type="AlphaFoldDB" id="A0A7J3WAU2"/>
<sequence length="280" mass="30485">MSAAKVPLILIEYELRKSLARRRVLILVAITFLLELGLYLVLTRLPPQFIETFSGAAWTLGIIAPSAGLLHVLALTIGSSTSAEEYELGTADYWMTRPLKRSSYFLGKTVGGLVLLFLIVFTYSILSLSVSWYVFGPQSKVEIFPIALAASIASAAPFYAIGLAFGELLRRSMMSTIVAGAVFFASVLVETYANFVALIAGDLTLREVVRFLPSWASTGLTPTILTDALGLSLNTPGAPFTGLGAENLWLAAASIFIYSTVFFLIAWLRFRHSDVTRRAL</sequence>
<feature type="transmembrane region" description="Helical" evidence="1">
    <location>
        <begin position="55"/>
        <end position="77"/>
    </location>
</feature>
<feature type="transmembrane region" description="Helical" evidence="1">
    <location>
        <begin position="248"/>
        <end position="268"/>
    </location>
</feature>
<dbReference type="EMBL" id="DRXG01000007">
    <property type="protein sequence ID" value="HHN51741.1"/>
    <property type="molecule type" value="Genomic_DNA"/>
</dbReference>
<gene>
    <name evidence="3" type="ORF">ENM30_00340</name>
    <name evidence="2" type="ORF">ENU43_00320</name>
</gene>
<organism evidence="3">
    <name type="scientific">Caldiarchaeum subterraneum</name>
    <dbReference type="NCBI Taxonomy" id="311458"/>
    <lineage>
        <taxon>Archaea</taxon>
        <taxon>Nitrososphaerota</taxon>
        <taxon>Candidatus Caldarchaeales</taxon>
        <taxon>Candidatus Caldarchaeaceae</taxon>
        <taxon>Candidatus Caldarchaeum</taxon>
    </lineage>
</organism>
<keyword evidence="1" id="KW-0472">Membrane</keyword>
<evidence type="ECO:0000313" key="3">
    <source>
        <dbReference type="EMBL" id="HHN51741.1"/>
    </source>
</evidence>
<reference evidence="3" key="1">
    <citation type="journal article" date="2020" name="mSystems">
        <title>Genome- and Community-Level Interaction Insights into Carbon Utilization and Element Cycling Functions of Hydrothermarchaeota in Hydrothermal Sediment.</title>
        <authorList>
            <person name="Zhou Z."/>
            <person name="Liu Y."/>
            <person name="Xu W."/>
            <person name="Pan J."/>
            <person name="Luo Z.H."/>
            <person name="Li M."/>
        </authorList>
    </citation>
    <scope>NUCLEOTIDE SEQUENCE [LARGE SCALE GENOMIC DNA]</scope>
    <source>
        <strain evidence="3">SpSt-1073</strain>
        <strain evidence="2">SpSt-669</strain>
    </source>
</reference>
<dbReference type="Pfam" id="PF12679">
    <property type="entry name" value="ABC2_membrane_2"/>
    <property type="match status" value="1"/>
</dbReference>
<dbReference type="EMBL" id="DTCM01000005">
    <property type="protein sequence ID" value="HGL40107.1"/>
    <property type="molecule type" value="Genomic_DNA"/>
</dbReference>
<feature type="transmembrane region" description="Helical" evidence="1">
    <location>
        <begin position="146"/>
        <end position="165"/>
    </location>
</feature>
<comment type="caution">
    <text evidence="3">The sequence shown here is derived from an EMBL/GenBank/DDBJ whole genome shotgun (WGS) entry which is preliminary data.</text>
</comment>
<evidence type="ECO:0000313" key="2">
    <source>
        <dbReference type="EMBL" id="HGL40107.1"/>
    </source>
</evidence>
<keyword evidence="1" id="KW-0812">Transmembrane</keyword>